<dbReference type="PROSITE" id="PS51459">
    <property type="entry name" value="FIDO"/>
    <property type="match status" value="1"/>
</dbReference>
<evidence type="ECO:0000256" key="3">
    <source>
        <dbReference type="PIRSR" id="PIRSR640198-2"/>
    </source>
</evidence>
<reference evidence="5 6" key="1">
    <citation type="submission" date="2017-03" db="EMBL/GenBank/DDBJ databases">
        <title>Genome sequence of Geothermobacter sp. EPR-M, Deep-Sea Iron Reducer.</title>
        <authorList>
            <person name="Tully B."/>
            <person name="Savalia P."/>
            <person name="Abuyen K."/>
            <person name="Baughan C."/>
            <person name="Romero E."/>
            <person name="Ronkowski C."/>
            <person name="Torres B."/>
            <person name="Tremblay J."/>
            <person name="Trujillo A."/>
            <person name="Tyler M."/>
            <person name="Perez-Rodriguez I."/>
            <person name="Amend J."/>
        </authorList>
    </citation>
    <scope>NUCLEOTIDE SEQUENCE [LARGE SCALE GENOMIC DNA]</scope>
    <source>
        <strain evidence="5 6">EPR-M</strain>
    </source>
</reference>
<evidence type="ECO:0000256" key="1">
    <source>
        <dbReference type="PIRSR" id="PIRSR038925-1"/>
    </source>
</evidence>
<keyword evidence="6" id="KW-1185">Reference proteome</keyword>
<evidence type="ECO:0000256" key="2">
    <source>
        <dbReference type="PIRSR" id="PIRSR640198-1"/>
    </source>
</evidence>
<dbReference type="GO" id="GO:0005524">
    <property type="term" value="F:ATP binding"/>
    <property type="evidence" value="ECO:0007669"/>
    <property type="project" value="UniProtKB-KW"/>
</dbReference>
<dbReference type="InterPro" id="IPR036390">
    <property type="entry name" value="WH_DNA-bd_sf"/>
</dbReference>
<dbReference type="InterPro" id="IPR040198">
    <property type="entry name" value="Fido_containing"/>
</dbReference>
<feature type="binding site" evidence="1">
    <location>
        <position position="258"/>
    </location>
    <ligand>
        <name>ATP</name>
        <dbReference type="ChEBI" id="CHEBI:30616"/>
    </ligand>
</feature>
<dbReference type="Pfam" id="PF02661">
    <property type="entry name" value="Fic"/>
    <property type="match status" value="1"/>
</dbReference>
<dbReference type="InterPro" id="IPR026287">
    <property type="entry name" value="SoFic-like"/>
</dbReference>
<keyword evidence="1" id="KW-0067">ATP-binding</keyword>
<dbReference type="SUPFAM" id="SSF140931">
    <property type="entry name" value="Fic-like"/>
    <property type="match status" value="1"/>
</dbReference>
<accession>A0A1X0Y8R5</accession>
<dbReference type="EMBL" id="NAAD01000005">
    <property type="protein sequence ID" value="ORJ61610.1"/>
    <property type="molecule type" value="Genomic_DNA"/>
</dbReference>
<dbReference type="RefSeq" id="WP_085009884.1">
    <property type="nucleotide sequence ID" value="NZ_NAAD01000005.1"/>
</dbReference>
<gene>
    <name evidence="5" type="ORF">B5V00_06120</name>
</gene>
<dbReference type="Pfam" id="PF13784">
    <property type="entry name" value="Fic_N"/>
    <property type="match status" value="1"/>
</dbReference>
<feature type="binding site" evidence="1">
    <location>
        <begin position="221"/>
        <end position="227"/>
    </location>
    <ligand>
        <name>ATP</name>
        <dbReference type="ChEBI" id="CHEBI:30616"/>
    </ligand>
</feature>
<evidence type="ECO:0000313" key="5">
    <source>
        <dbReference type="EMBL" id="ORJ61610.1"/>
    </source>
</evidence>
<feature type="active site" evidence="2">
    <location>
        <position position="216"/>
    </location>
</feature>
<organism evidence="5 6">
    <name type="scientific">Geothermobacter hydrogeniphilus</name>
    <dbReference type="NCBI Taxonomy" id="1969733"/>
    <lineage>
        <taxon>Bacteria</taxon>
        <taxon>Pseudomonadati</taxon>
        <taxon>Thermodesulfobacteriota</taxon>
        <taxon>Desulfuromonadia</taxon>
        <taxon>Desulfuromonadales</taxon>
        <taxon>Geothermobacteraceae</taxon>
        <taxon>Geothermobacter</taxon>
    </lineage>
</organism>
<dbReference type="InterPro" id="IPR025758">
    <property type="entry name" value="Fic/DOC_N"/>
</dbReference>
<dbReference type="SUPFAM" id="SSF46785">
    <property type="entry name" value="Winged helix' DNA-binding domain"/>
    <property type="match status" value="1"/>
</dbReference>
<dbReference type="Gene3D" id="1.10.3290.10">
    <property type="entry name" value="Fido-like domain"/>
    <property type="match status" value="1"/>
</dbReference>
<evidence type="ECO:0000259" key="4">
    <source>
        <dbReference type="PROSITE" id="PS51459"/>
    </source>
</evidence>
<dbReference type="AlphaFoldDB" id="A0A1X0Y8R5"/>
<proteinExistence type="predicted"/>
<feature type="binding site" evidence="3">
    <location>
        <begin position="220"/>
        <end position="227"/>
    </location>
    <ligand>
        <name>ATP</name>
        <dbReference type="ChEBI" id="CHEBI:30616"/>
    </ligand>
</feature>
<comment type="caution">
    <text evidence="5">The sequence shown here is derived from an EMBL/GenBank/DDBJ whole genome shotgun (WGS) entry which is preliminary data.</text>
</comment>
<dbReference type="PANTHER" id="PTHR13504:SF38">
    <property type="entry name" value="FIDO DOMAIN-CONTAINING PROTEIN"/>
    <property type="match status" value="1"/>
</dbReference>
<sequence>MKRQLQGKYVTISTVGEKARAFIPAPLPPDPPVNWDPELRNKFDRALLALGRLDSVATLLPDTSLFLYMYVRKEAVLSSMIEGTQSSLSDLLLFELDQIPGVPLDDVREVSNYVAALDHGLRRLEEGMPLSLRLFREIHGVLLNWGRGGHQAPGEFRRSQNWIGGTRPGNAAFVPPPAEVVAECMGQLELFLHDQPEPTPVLLKAALAHVQFETIHPFLDGNGRLGRLLITLLLCEQKVLRTPMLYLSLYFKTHRQHYYDLLNRVRLTGDWESWLDFFAEAVVVTATQAVETAQQLLELSNGDRQKISSIGRAAASALQVHRALMEHPIAMSGGLVEMTGLAPATVNRALDRLRQLGIVQELSMGKRNRLFSYPGYLEIMDKGTELPAE</sequence>
<keyword evidence="1" id="KW-0547">Nucleotide-binding</keyword>
<dbReference type="Proteomes" id="UP000193136">
    <property type="component" value="Unassembled WGS sequence"/>
</dbReference>
<feature type="binding site" evidence="1">
    <location>
        <position position="82"/>
    </location>
    <ligand>
        <name>ATP</name>
        <dbReference type="ChEBI" id="CHEBI:30616"/>
    </ligand>
</feature>
<feature type="domain" description="Fido" evidence="4">
    <location>
        <begin position="130"/>
        <end position="280"/>
    </location>
</feature>
<dbReference type="STRING" id="1969733.B5V00_06120"/>
<dbReference type="PIRSF" id="PIRSF038925">
    <property type="entry name" value="AMP-prot_trans"/>
    <property type="match status" value="1"/>
</dbReference>
<dbReference type="InterPro" id="IPR003812">
    <property type="entry name" value="Fido"/>
</dbReference>
<protein>
    <submittedName>
        <fullName evidence="5">Cell filamentation protein Fic</fullName>
    </submittedName>
</protein>
<name>A0A1X0Y8R5_9BACT</name>
<feature type="binding site" evidence="1">
    <location>
        <position position="216"/>
    </location>
    <ligand>
        <name>ATP</name>
        <dbReference type="ChEBI" id="CHEBI:30616"/>
    </ligand>
</feature>
<evidence type="ECO:0000313" key="6">
    <source>
        <dbReference type="Proteomes" id="UP000193136"/>
    </source>
</evidence>
<feature type="binding site" evidence="3">
    <location>
        <begin position="258"/>
        <end position="259"/>
    </location>
    <ligand>
        <name>ATP</name>
        <dbReference type="ChEBI" id="CHEBI:30616"/>
    </ligand>
</feature>
<dbReference type="OrthoDB" id="9813719at2"/>
<dbReference type="PANTHER" id="PTHR13504">
    <property type="entry name" value="FIDO DOMAIN-CONTAINING PROTEIN DDB_G0283145"/>
    <property type="match status" value="1"/>
</dbReference>
<dbReference type="InterPro" id="IPR036597">
    <property type="entry name" value="Fido-like_dom_sf"/>
</dbReference>